<sequence length="224" mass="25068">MDDELKAIQADLDSVLDRLAAYVSSEEVDGAGKDREAAARVVLHYARGRGSLGQSVRIAGEVVEGCRQGPKIRPDSRLGELADVEQNDGLADLVGAMHALWEWQWHRLPLEEKHTAVLARAVDAWAHKRCQFIGENFGLELTPKRRVDPRASARERAAHEVFALHQWHPETFPLTEALFEKIGEQYGMSTSTVARAYYGCASAQEAREWIKENPPRRLSENGET</sequence>
<accession>A0ABS9B088</accession>
<evidence type="ECO:0000313" key="1">
    <source>
        <dbReference type="EMBL" id="MCE8045357.1"/>
    </source>
</evidence>
<dbReference type="RefSeq" id="WP_234249784.1">
    <property type="nucleotide sequence ID" value="NZ_JABFTQ010000001.1"/>
</dbReference>
<reference evidence="1 2" key="1">
    <citation type="journal article" date="2021" name="Front. Microbiol.">
        <title>Aerobic Denitrification and Heterotrophic Sulfur Oxidation in the Genus Halomonas Revealed by Six Novel Species Characterizations and Genome-Based Analysis.</title>
        <authorList>
            <person name="Wang L."/>
            <person name="Shao Z."/>
        </authorList>
    </citation>
    <scope>NUCLEOTIDE SEQUENCE [LARGE SCALE GENOMIC DNA]</scope>
    <source>
        <strain evidence="1 2">MCCC 1A05748</strain>
    </source>
</reference>
<protein>
    <submittedName>
        <fullName evidence="1">Uncharacterized protein</fullName>
    </submittedName>
</protein>
<organism evidence="1 2">
    <name type="scientific">Billgrantia desiderata</name>
    <dbReference type="NCBI Taxonomy" id="52021"/>
    <lineage>
        <taxon>Bacteria</taxon>
        <taxon>Pseudomonadati</taxon>
        <taxon>Pseudomonadota</taxon>
        <taxon>Gammaproteobacteria</taxon>
        <taxon>Oceanospirillales</taxon>
        <taxon>Halomonadaceae</taxon>
        <taxon>Billgrantia</taxon>
    </lineage>
</organism>
<proteinExistence type="predicted"/>
<keyword evidence="2" id="KW-1185">Reference proteome</keyword>
<dbReference type="Proteomes" id="UP001320154">
    <property type="component" value="Unassembled WGS sequence"/>
</dbReference>
<dbReference type="EMBL" id="JABFTQ010000001">
    <property type="protein sequence ID" value="MCE8045357.1"/>
    <property type="molecule type" value="Genomic_DNA"/>
</dbReference>
<gene>
    <name evidence="1" type="ORF">HOP60_01270</name>
</gene>
<evidence type="ECO:0000313" key="2">
    <source>
        <dbReference type="Proteomes" id="UP001320154"/>
    </source>
</evidence>
<name>A0ABS9B088_9GAMM</name>
<comment type="caution">
    <text evidence="1">The sequence shown here is derived from an EMBL/GenBank/DDBJ whole genome shotgun (WGS) entry which is preliminary data.</text>
</comment>